<protein>
    <submittedName>
        <fullName evidence="1">Uncharacterized protein</fullName>
    </submittedName>
</protein>
<sequence length="100" mass="10768">MRRQGRYSGHGECLLRRDGSLIPGPDKLGDKLTVRGAPALTVVGFATSMSKSAGAWVAPEQMAALHPVSLQMLYRFTNSSTDRQIRDGLSRATAGLPTVR</sequence>
<organism evidence="1 2">
    <name type="scientific">Streptomyces luteosporeus</name>
    <dbReference type="NCBI Taxonomy" id="173856"/>
    <lineage>
        <taxon>Bacteria</taxon>
        <taxon>Bacillati</taxon>
        <taxon>Actinomycetota</taxon>
        <taxon>Actinomycetes</taxon>
        <taxon>Kitasatosporales</taxon>
        <taxon>Streptomycetaceae</taxon>
        <taxon>Streptomyces</taxon>
    </lineage>
</organism>
<dbReference type="EMBL" id="BAAASL010000019">
    <property type="protein sequence ID" value="GAA2722030.1"/>
    <property type="molecule type" value="Genomic_DNA"/>
</dbReference>
<comment type="caution">
    <text evidence="1">The sequence shown here is derived from an EMBL/GenBank/DDBJ whole genome shotgun (WGS) entry which is preliminary data.</text>
</comment>
<accession>A0ABP6GDZ3</accession>
<name>A0ABP6GDZ3_9ACTN</name>
<evidence type="ECO:0000313" key="1">
    <source>
        <dbReference type="EMBL" id="GAA2722030.1"/>
    </source>
</evidence>
<proteinExistence type="predicted"/>
<evidence type="ECO:0000313" key="2">
    <source>
        <dbReference type="Proteomes" id="UP001500886"/>
    </source>
</evidence>
<dbReference type="Proteomes" id="UP001500886">
    <property type="component" value="Unassembled WGS sequence"/>
</dbReference>
<gene>
    <name evidence="1" type="ORF">GCM10010315_46240</name>
</gene>
<reference evidence="2" key="1">
    <citation type="journal article" date="2019" name="Int. J. Syst. Evol. Microbiol.">
        <title>The Global Catalogue of Microorganisms (GCM) 10K type strain sequencing project: providing services to taxonomists for standard genome sequencing and annotation.</title>
        <authorList>
            <consortium name="The Broad Institute Genomics Platform"/>
            <consortium name="The Broad Institute Genome Sequencing Center for Infectious Disease"/>
            <person name="Wu L."/>
            <person name="Ma J."/>
        </authorList>
    </citation>
    <scope>NUCLEOTIDE SEQUENCE [LARGE SCALE GENOMIC DNA]</scope>
    <source>
        <strain evidence="2">JCM 4542</strain>
    </source>
</reference>
<keyword evidence="2" id="KW-1185">Reference proteome</keyword>